<dbReference type="GO" id="GO:0005509">
    <property type="term" value="F:calcium ion binding"/>
    <property type="evidence" value="ECO:0007669"/>
    <property type="project" value="InterPro"/>
</dbReference>
<dbReference type="Proteomes" id="UP000593833">
    <property type="component" value="Chromosome"/>
</dbReference>
<dbReference type="SUPFAM" id="SSF47473">
    <property type="entry name" value="EF-hand"/>
    <property type="match status" value="1"/>
</dbReference>
<organism evidence="2 3">
    <name type="scientific">Pseudomonas fluorescens</name>
    <dbReference type="NCBI Taxonomy" id="294"/>
    <lineage>
        <taxon>Bacteria</taxon>
        <taxon>Pseudomonadati</taxon>
        <taxon>Pseudomonadota</taxon>
        <taxon>Gammaproteobacteria</taxon>
        <taxon>Pseudomonadales</taxon>
        <taxon>Pseudomonadaceae</taxon>
        <taxon>Pseudomonas</taxon>
    </lineage>
</organism>
<gene>
    <name evidence="2" type="ORF">IM720_29690</name>
</gene>
<dbReference type="EMBL" id="CP063233">
    <property type="protein sequence ID" value="QOU04798.1"/>
    <property type="molecule type" value="Genomic_DNA"/>
</dbReference>
<evidence type="ECO:0000313" key="2">
    <source>
        <dbReference type="EMBL" id="QOU04798.1"/>
    </source>
</evidence>
<dbReference type="Pfam" id="PF13499">
    <property type="entry name" value="EF-hand_7"/>
    <property type="match status" value="1"/>
</dbReference>
<dbReference type="CDD" id="cd00051">
    <property type="entry name" value="EFh"/>
    <property type="match status" value="1"/>
</dbReference>
<dbReference type="RefSeq" id="WP_024077804.1">
    <property type="nucleotide sequence ID" value="NZ_CP063233.1"/>
</dbReference>
<evidence type="ECO:0000259" key="1">
    <source>
        <dbReference type="PROSITE" id="PS50222"/>
    </source>
</evidence>
<dbReference type="PROSITE" id="PS00018">
    <property type="entry name" value="EF_HAND_1"/>
    <property type="match status" value="1"/>
</dbReference>
<dbReference type="InterPro" id="IPR011992">
    <property type="entry name" value="EF-hand-dom_pair"/>
</dbReference>
<name>A0A7M2J8G8_PSEFL</name>
<dbReference type="InterPro" id="IPR002048">
    <property type="entry name" value="EF_hand_dom"/>
</dbReference>
<sequence length="73" mass="8107">MNREELRAEFIKCDADGDGQLNEEELHNLLVAIGARVGMDDQAIMRALIRFDLDLSGKVDFKEFVAVSALLGL</sequence>
<feature type="domain" description="EF-hand" evidence="1">
    <location>
        <begin position="1"/>
        <end position="36"/>
    </location>
</feature>
<protein>
    <submittedName>
        <fullName evidence="2">EF-hand domain-containing protein</fullName>
    </submittedName>
</protein>
<dbReference type="AlphaFoldDB" id="A0A7M2J8G8"/>
<dbReference type="SMART" id="SM00054">
    <property type="entry name" value="EFh"/>
    <property type="match status" value="2"/>
</dbReference>
<proteinExistence type="predicted"/>
<dbReference type="PROSITE" id="PS50222">
    <property type="entry name" value="EF_HAND_2"/>
    <property type="match status" value="1"/>
</dbReference>
<evidence type="ECO:0000313" key="3">
    <source>
        <dbReference type="Proteomes" id="UP000593833"/>
    </source>
</evidence>
<accession>A0A7M2J8G8</accession>
<dbReference type="Gene3D" id="1.10.238.10">
    <property type="entry name" value="EF-hand"/>
    <property type="match status" value="1"/>
</dbReference>
<reference evidence="2 3" key="1">
    <citation type="submission" date="2020-10" db="EMBL/GenBank/DDBJ databases">
        <title>Complete genome sequence of a novel Pseudomonas fluorescens strain isolated from the flower of kumarahou (Pomaderris kumeraho).</title>
        <authorList>
            <person name="Summers M.C."/>
            <person name="Nowak V."/>
            <person name="Fairhurst M.J."/>
            <person name="Owen J.G."/>
            <person name="Gerth M.L."/>
            <person name="Patrick W.M."/>
        </authorList>
    </citation>
    <scope>NUCLEOTIDE SEQUENCE [LARGE SCALE GENOMIC DNA]</scope>
    <source>
        <strain evidence="2 3">KF1</strain>
    </source>
</reference>
<dbReference type="InterPro" id="IPR018247">
    <property type="entry name" value="EF_Hand_1_Ca_BS"/>
</dbReference>